<proteinExistence type="predicted"/>
<evidence type="ECO:0000313" key="3">
    <source>
        <dbReference type="EMBL" id="RHY55641.1"/>
    </source>
</evidence>
<sequence>MKSHDSKVFLSNGILAFQFSNRDENQHPTKVSAMTTIFRRGSSYKAPPAEDDTSDASSQAAKAISKGKGSKQAKKGLSKADSPANAKPESPARHGVQSNQTTIEPSALPEAVGSRVDGKSLVLFKKCIVPVPRPSKPDTASTRASPDPQNATSPDPQNATHSDGISTPFTRKPTTSKPFKASKSSTVPNKAARAGHKSKASTKKAKSTSTKLDAAGMKALVTLRMRATIAFVRFLRKAGVESGHVPSLVARFYDAHPGFKGSNLNGDRLQRYSKGLVTVDASNTNMLTVHPLDNLPHGTFRVDDVREVDFAFTFAFCVRFCDFFMSKYPTGCSFYTATKGFCAQYGVAWNGSPILKPMLEFYCHHVLNFDTANKVTVRIDAARHVTRLVSLLFLVWVQKHYAATKDAPWIEACNRFRRQFHLERQKMNHYDVLGCPWMHHVVMDKSKPVWRVHWATSAPAPPPSLLNLFVQHMHVTSEVQVPLFEDMSMWFSREVSDTDDRPHAATARVVGGSVAPREDTKHNSDEETPQLTPRTKRSSGAVRPDASKRRRGDPLGVIVDAKHDLFQQVAYSNVVGHSVEI</sequence>
<feature type="region of interest" description="Disordered" evidence="1">
    <location>
        <begin position="42"/>
        <end position="113"/>
    </location>
</feature>
<dbReference type="EMBL" id="QUSZ01003195">
    <property type="protein sequence ID" value="RHY19375.1"/>
    <property type="molecule type" value="Genomic_DNA"/>
</dbReference>
<feature type="region of interest" description="Disordered" evidence="1">
    <location>
        <begin position="130"/>
        <end position="211"/>
    </location>
</feature>
<evidence type="ECO:0000313" key="5">
    <source>
        <dbReference type="Proteomes" id="UP000283543"/>
    </source>
</evidence>
<feature type="compositionally biased region" description="Low complexity" evidence="1">
    <location>
        <begin position="55"/>
        <end position="67"/>
    </location>
</feature>
<name>A0A397BI39_APHAT</name>
<comment type="caution">
    <text evidence="2">The sequence shown here is derived from an EMBL/GenBank/DDBJ whole genome shotgun (WGS) entry which is preliminary data.</text>
</comment>
<dbReference type="AlphaFoldDB" id="A0A397BI39"/>
<feature type="compositionally biased region" description="Polar residues" evidence="1">
    <location>
        <begin position="138"/>
        <end position="188"/>
    </location>
</feature>
<dbReference type="EMBL" id="QUTB01005410">
    <property type="protein sequence ID" value="RHY55641.1"/>
    <property type="molecule type" value="Genomic_DNA"/>
</dbReference>
<gene>
    <name evidence="3" type="ORF">DYB34_006679</name>
    <name evidence="2" type="ORF">DYB36_003388</name>
</gene>
<evidence type="ECO:0000256" key="1">
    <source>
        <dbReference type="SAM" id="MobiDB-lite"/>
    </source>
</evidence>
<organism evidence="2 4">
    <name type="scientific">Aphanomyces astaci</name>
    <name type="common">Crayfish plague agent</name>
    <dbReference type="NCBI Taxonomy" id="112090"/>
    <lineage>
        <taxon>Eukaryota</taxon>
        <taxon>Sar</taxon>
        <taxon>Stramenopiles</taxon>
        <taxon>Oomycota</taxon>
        <taxon>Saprolegniomycetes</taxon>
        <taxon>Saprolegniales</taxon>
        <taxon>Verrucalvaceae</taxon>
        <taxon>Aphanomyces</taxon>
    </lineage>
</organism>
<dbReference type="Proteomes" id="UP000283543">
    <property type="component" value="Unassembled WGS sequence"/>
</dbReference>
<dbReference type="VEuPathDB" id="FungiDB:H257_01870"/>
<protein>
    <submittedName>
        <fullName evidence="2">Uncharacterized protein</fullName>
    </submittedName>
</protein>
<dbReference type="Proteomes" id="UP000265427">
    <property type="component" value="Unassembled WGS sequence"/>
</dbReference>
<feature type="region of interest" description="Disordered" evidence="1">
    <location>
        <begin position="501"/>
        <end position="554"/>
    </location>
</feature>
<reference evidence="4 5" key="1">
    <citation type="submission" date="2018-08" db="EMBL/GenBank/DDBJ databases">
        <title>Aphanomyces genome sequencing and annotation.</title>
        <authorList>
            <person name="Minardi D."/>
            <person name="Oidtmann B."/>
            <person name="Van Der Giezen M."/>
            <person name="Studholme D.J."/>
        </authorList>
    </citation>
    <scope>NUCLEOTIDE SEQUENCE [LARGE SCALE GENOMIC DNA]</scope>
    <source>
        <strain evidence="2 4">Kv</strain>
        <strain evidence="3 5">Si</strain>
    </source>
</reference>
<feature type="compositionally biased region" description="Basic residues" evidence="1">
    <location>
        <begin position="193"/>
        <end position="206"/>
    </location>
</feature>
<accession>A0A397BI39</accession>
<feature type="compositionally biased region" description="Basic residues" evidence="1">
    <location>
        <begin position="68"/>
        <end position="77"/>
    </location>
</feature>
<evidence type="ECO:0000313" key="4">
    <source>
        <dbReference type="Proteomes" id="UP000265427"/>
    </source>
</evidence>
<evidence type="ECO:0000313" key="2">
    <source>
        <dbReference type="EMBL" id="RHY19375.1"/>
    </source>
</evidence>
<feature type="compositionally biased region" description="Basic and acidic residues" evidence="1">
    <location>
        <begin position="516"/>
        <end position="525"/>
    </location>
</feature>